<feature type="transmembrane region" description="Helical" evidence="7">
    <location>
        <begin position="12"/>
        <end position="37"/>
    </location>
</feature>
<dbReference type="EMBL" id="CALNXK010000192">
    <property type="protein sequence ID" value="CAH3174603.1"/>
    <property type="molecule type" value="Genomic_DNA"/>
</dbReference>
<evidence type="ECO:0000256" key="3">
    <source>
        <dbReference type="ARBA" id="ARBA00022475"/>
    </source>
</evidence>
<feature type="transmembrane region" description="Helical" evidence="7">
    <location>
        <begin position="316"/>
        <end position="335"/>
    </location>
</feature>
<protein>
    <recommendedName>
        <fullName evidence="7">XK-related protein</fullName>
    </recommendedName>
</protein>
<organism evidence="8 9">
    <name type="scientific">Porites lobata</name>
    <dbReference type="NCBI Taxonomy" id="104759"/>
    <lineage>
        <taxon>Eukaryota</taxon>
        <taxon>Metazoa</taxon>
        <taxon>Cnidaria</taxon>
        <taxon>Anthozoa</taxon>
        <taxon>Hexacorallia</taxon>
        <taxon>Scleractinia</taxon>
        <taxon>Fungiina</taxon>
        <taxon>Poritidae</taxon>
        <taxon>Porites</taxon>
    </lineage>
</organism>
<feature type="transmembrane region" description="Helical" evidence="7">
    <location>
        <begin position="341"/>
        <end position="364"/>
    </location>
</feature>
<comment type="similarity">
    <text evidence="2 7">Belongs to the XK family.</text>
</comment>
<dbReference type="Pfam" id="PF09815">
    <property type="entry name" value="XK-related"/>
    <property type="match status" value="1"/>
</dbReference>
<evidence type="ECO:0000313" key="9">
    <source>
        <dbReference type="Proteomes" id="UP001159405"/>
    </source>
</evidence>
<evidence type="ECO:0000256" key="2">
    <source>
        <dbReference type="ARBA" id="ARBA00008789"/>
    </source>
</evidence>
<keyword evidence="4 7" id="KW-0812">Transmembrane</keyword>
<keyword evidence="5 7" id="KW-1133">Transmembrane helix</keyword>
<evidence type="ECO:0000256" key="5">
    <source>
        <dbReference type="ARBA" id="ARBA00022989"/>
    </source>
</evidence>
<evidence type="ECO:0000256" key="7">
    <source>
        <dbReference type="RuleBase" id="RU910716"/>
    </source>
</evidence>
<keyword evidence="3" id="KW-1003">Cell membrane</keyword>
<evidence type="ECO:0000256" key="1">
    <source>
        <dbReference type="ARBA" id="ARBA00004651"/>
    </source>
</evidence>
<feature type="transmembrane region" description="Helical" evidence="7">
    <location>
        <begin position="244"/>
        <end position="266"/>
    </location>
</feature>
<evidence type="ECO:0000256" key="4">
    <source>
        <dbReference type="ARBA" id="ARBA00022692"/>
    </source>
</evidence>
<evidence type="ECO:0000313" key="8">
    <source>
        <dbReference type="EMBL" id="CAH3174603.1"/>
    </source>
</evidence>
<keyword evidence="9" id="KW-1185">Reference proteome</keyword>
<evidence type="ECO:0000256" key="6">
    <source>
        <dbReference type="ARBA" id="ARBA00023136"/>
    </source>
</evidence>
<sequence>MVENDIKLHDIFLIVSGIILGFADPITDILTLVEFYLEDHKRWFGVGLTFVFLPCFVFLLTYYVLKRSELKKVSIARRCPQVILCAANPFFPAFLKLQTLFSYLKKFTNFWRGNKVSGMDSGNSDKEADDDLLHQSNVALLFEGTLESALQFIIQLYAMVVQQQSVTIVQMVSLPVSFLSLAWASTVGDEFIHYNAGGANAGRNLIPGYPPGNLIHRLLRFTTHVSLLSSRLFAIALFNVRYKWWITKVLILHSMAIVVCGIIWFYPRTLCNAKALEDARLIASHFCLHWLRDDIAVRIHEVPRENRKKELRIMQLFSNVLFVIENIIMILLFYFNHFPHTWYSLPVTICVCLFAVLGAIMLIMRLAHFSFLSKKLNDDSDDFS</sequence>
<dbReference type="Proteomes" id="UP001159405">
    <property type="component" value="Unassembled WGS sequence"/>
</dbReference>
<dbReference type="PANTHER" id="PTHR16024">
    <property type="entry name" value="XK-RELATED PROTEIN"/>
    <property type="match status" value="1"/>
</dbReference>
<dbReference type="InterPro" id="IPR018629">
    <property type="entry name" value="XK-rel"/>
</dbReference>
<accession>A0ABN8R5D7</accession>
<name>A0ABN8R5D7_9CNID</name>
<gene>
    <name evidence="8" type="ORF">PLOB_00015291</name>
</gene>
<dbReference type="InterPro" id="IPR050895">
    <property type="entry name" value="XK-related_scramblase"/>
</dbReference>
<comment type="subcellular location">
    <subcellularLocation>
        <location evidence="1">Cell membrane</location>
        <topology evidence="1">Multi-pass membrane protein</topology>
    </subcellularLocation>
    <subcellularLocation>
        <location evidence="7">Membrane</location>
        <topology evidence="7">Multi-pass membrane protein</topology>
    </subcellularLocation>
</comment>
<proteinExistence type="inferred from homology"/>
<feature type="transmembrane region" description="Helical" evidence="7">
    <location>
        <begin position="43"/>
        <end position="65"/>
    </location>
</feature>
<reference evidence="8 9" key="1">
    <citation type="submission" date="2022-05" db="EMBL/GenBank/DDBJ databases">
        <authorList>
            <consortium name="Genoscope - CEA"/>
            <person name="William W."/>
        </authorList>
    </citation>
    <scope>NUCLEOTIDE SEQUENCE [LARGE SCALE GENOMIC DNA]</scope>
</reference>
<dbReference type="PANTHER" id="PTHR16024:SF6">
    <property type="entry name" value="XK-RELATED PROTEIN"/>
    <property type="match status" value="1"/>
</dbReference>
<comment type="caution">
    <text evidence="8">The sequence shown here is derived from an EMBL/GenBank/DDBJ whole genome shotgun (WGS) entry which is preliminary data.</text>
</comment>
<keyword evidence="6 7" id="KW-0472">Membrane</keyword>